<dbReference type="InterPro" id="IPR000897">
    <property type="entry name" value="SRP54_GTPase_dom"/>
</dbReference>
<evidence type="ECO:0000256" key="14">
    <source>
        <dbReference type="SAM" id="MobiDB-lite"/>
    </source>
</evidence>
<dbReference type="EMBL" id="NPBS01000022">
    <property type="protein sequence ID" value="PAF27166.1"/>
    <property type="molecule type" value="Genomic_DNA"/>
</dbReference>
<keyword evidence="7" id="KW-1005">Bacterial flagellum biogenesis</keyword>
<organism evidence="18 19">
    <name type="scientific">Shouchella clausii</name>
    <name type="common">Alkalihalobacillus clausii</name>
    <dbReference type="NCBI Taxonomy" id="79880"/>
    <lineage>
        <taxon>Bacteria</taxon>
        <taxon>Bacillati</taxon>
        <taxon>Bacillota</taxon>
        <taxon>Bacilli</taxon>
        <taxon>Bacillales</taxon>
        <taxon>Bacillaceae</taxon>
        <taxon>Shouchella</taxon>
    </lineage>
</organism>
<dbReference type="InterPro" id="IPR027417">
    <property type="entry name" value="P-loop_NTPase"/>
</dbReference>
<reference evidence="18 19" key="1">
    <citation type="submission" date="2017-07" db="EMBL/GenBank/DDBJ databases">
        <title>Isolation and whole genome analysis of endospore-forming bacteria from heroin.</title>
        <authorList>
            <person name="Kalinowski J."/>
            <person name="Ahrens B."/>
            <person name="Al-Dilaimi A."/>
            <person name="Winkler A."/>
            <person name="Wibberg D."/>
            <person name="Schleenbecker U."/>
            <person name="Ruckert C."/>
            <person name="Wolfel R."/>
            <person name="Grass G."/>
        </authorList>
    </citation>
    <scope>NUCLEOTIDE SEQUENCE [LARGE SCALE GENOMIC DNA]</scope>
    <source>
        <strain evidence="18 19">7523-2</strain>
    </source>
</reference>
<dbReference type="Pfam" id="PF00448">
    <property type="entry name" value="SRP54"/>
    <property type="match status" value="1"/>
</dbReference>
<evidence type="ECO:0000256" key="12">
    <source>
        <dbReference type="ARBA" id="ARBA00025337"/>
    </source>
</evidence>
<dbReference type="InterPro" id="IPR047040">
    <property type="entry name" value="FlhF__GTPase_dom"/>
</dbReference>
<evidence type="ECO:0000256" key="11">
    <source>
        <dbReference type="ARBA" id="ARBA00023225"/>
    </source>
</evidence>
<evidence type="ECO:0000256" key="7">
    <source>
        <dbReference type="ARBA" id="ARBA00022795"/>
    </source>
</evidence>
<sequence>MNVKRFVAPTLEEAAKDIRKQLGKDAVILHVKEVMTGGLFGFFGKKQVQVTAGIDGPSHRNSNVSREGDDKQSPLLKEANRHLQQLGVSNRVLKNLQLTAQMAEKQGDARTKEELLMHTFRASLQLQPFAQKRQQTLIVAGPTGVGKTTTIAKLAAKAMFEENKTVSFITFDTYRIAAVEQLKTYAHILDCPIYTAYNEAELIDLCSRQTADLVLVDTAGRNYLHEQMPVELINYIRQSASCHLLVALSLAAKAEDARHMLSRFPKELVNGLILTKLDETASLGTLCELLYSEAIPVACVTTGQNVPEDICWPDKEQLLKWLTGGV</sequence>
<proteinExistence type="inferred from homology"/>
<keyword evidence="4" id="KW-0813">Transport</keyword>
<keyword evidence="5" id="KW-1003">Cell membrane</keyword>
<gene>
    <name evidence="18" type="ORF">CHH61_04945</name>
</gene>
<keyword evidence="10" id="KW-0472">Membrane</keyword>
<evidence type="ECO:0000256" key="1">
    <source>
        <dbReference type="ARBA" id="ARBA00004413"/>
    </source>
</evidence>
<evidence type="ECO:0000256" key="5">
    <source>
        <dbReference type="ARBA" id="ARBA00022475"/>
    </source>
</evidence>
<dbReference type="SMART" id="SM01245">
    <property type="entry name" value="Jag_N"/>
    <property type="match status" value="1"/>
</dbReference>
<dbReference type="GO" id="GO:0005886">
    <property type="term" value="C:plasma membrane"/>
    <property type="evidence" value="ECO:0007669"/>
    <property type="project" value="UniProtKB-SubCell"/>
</dbReference>
<evidence type="ECO:0000256" key="8">
    <source>
        <dbReference type="ARBA" id="ARBA00022927"/>
    </source>
</evidence>
<keyword evidence="8" id="KW-0653">Protein transport</keyword>
<dbReference type="InterPro" id="IPR003593">
    <property type="entry name" value="AAA+_ATPase"/>
</dbReference>
<evidence type="ECO:0000256" key="13">
    <source>
        <dbReference type="ARBA" id="ARBA00030866"/>
    </source>
</evidence>
<keyword evidence="6" id="KW-0547">Nucleotide-binding</keyword>
<dbReference type="RefSeq" id="WP_095253006.1">
    <property type="nucleotide sequence ID" value="NZ_CP155469.1"/>
</dbReference>
<dbReference type="FunFam" id="3.40.50.300:FF:000695">
    <property type="entry name" value="Flagellar biosynthesis regulator FlhF"/>
    <property type="match status" value="1"/>
</dbReference>
<evidence type="ECO:0000259" key="17">
    <source>
        <dbReference type="SMART" id="SM01245"/>
    </source>
</evidence>
<dbReference type="SMART" id="SM00382">
    <property type="entry name" value="AAA"/>
    <property type="match status" value="1"/>
</dbReference>
<keyword evidence="11" id="KW-1006">Bacterial flagellum protein export</keyword>
<dbReference type="Gene3D" id="3.40.50.300">
    <property type="entry name" value="P-loop containing nucleotide triphosphate hydrolases"/>
    <property type="match status" value="1"/>
</dbReference>
<evidence type="ECO:0000259" key="16">
    <source>
        <dbReference type="SMART" id="SM00962"/>
    </source>
</evidence>
<protein>
    <recommendedName>
        <fullName evidence="3">Flagellar biosynthesis protein FlhF</fullName>
    </recommendedName>
    <alternativeName>
        <fullName evidence="13">Flagella-associated GTP-binding protein</fullName>
    </alternativeName>
</protein>
<comment type="caution">
    <text evidence="18">The sequence shown here is derived from an EMBL/GenBank/DDBJ whole genome shotgun (WGS) entry which is preliminary data.</text>
</comment>
<dbReference type="SUPFAM" id="SSF52540">
    <property type="entry name" value="P-loop containing nucleoside triphosphate hydrolases"/>
    <property type="match status" value="1"/>
</dbReference>
<evidence type="ECO:0000256" key="10">
    <source>
        <dbReference type="ARBA" id="ARBA00023136"/>
    </source>
</evidence>
<feature type="region of interest" description="Disordered" evidence="14">
    <location>
        <begin position="53"/>
        <end position="72"/>
    </location>
</feature>
<comment type="subcellular location">
    <subcellularLocation>
        <location evidence="1">Cell membrane</location>
        <topology evidence="1">Peripheral membrane protein</topology>
        <orientation evidence="1">Cytoplasmic side</orientation>
    </subcellularLocation>
</comment>
<evidence type="ECO:0000256" key="4">
    <source>
        <dbReference type="ARBA" id="ARBA00022448"/>
    </source>
</evidence>
<dbReference type="CDD" id="cd17873">
    <property type="entry name" value="FlhF"/>
    <property type="match status" value="1"/>
</dbReference>
<dbReference type="GO" id="GO:0015031">
    <property type="term" value="P:protein transport"/>
    <property type="evidence" value="ECO:0007669"/>
    <property type="project" value="UniProtKB-KW"/>
</dbReference>
<evidence type="ECO:0000256" key="6">
    <source>
        <dbReference type="ARBA" id="ARBA00022741"/>
    </source>
</evidence>
<evidence type="ECO:0000313" key="18">
    <source>
        <dbReference type="EMBL" id="PAF27166.1"/>
    </source>
</evidence>
<dbReference type="InterPro" id="IPR032782">
    <property type="entry name" value="KhpB_N"/>
</dbReference>
<comment type="function">
    <text evidence="12">Necessary for flagellar biosynthesis. May be involved in translocation of the flagellum.</text>
</comment>
<dbReference type="GO" id="GO:0003924">
    <property type="term" value="F:GTPase activity"/>
    <property type="evidence" value="ECO:0007669"/>
    <property type="project" value="InterPro"/>
</dbReference>
<evidence type="ECO:0000256" key="3">
    <source>
        <dbReference type="ARBA" id="ARBA00014919"/>
    </source>
</evidence>
<accession>A0A268S5F3</accession>
<dbReference type="Gene3D" id="1.20.120.1380">
    <property type="entry name" value="Flagellar FlhF biosynthesis protein, N domain"/>
    <property type="match status" value="1"/>
</dbReference>
<dbReference type="GO" id="GO:0044781">
    <property type="term" value="P:bacterial-type flagellum organization"/>
    <property type="evidence" value="ECO:0007669"/>
    <property type="project" value="UniProtKB-KW"/>
</dbReference>
<evidence type="ECO:0000259" key="15">
    <source>
        <dbReference type="SMART" id="SM00382"/>
    </source>
</evidence>
<feature type="domain" description="SRP54-type proteins GTP-binding" evidence="16">
    <location>
        <begin position="134"/>
        <end position="324"/>
    </location>
</feature>
<dbReference type="GO" id="GO:0005047">
    <property type="term" value="F:signal recognition particle binding"/>
    <property type="evidence" value="ECO:0007669"/>
    <property type="project" value="TreeGrafter"/>
</dbReference>
<dbReference type="PANTHER" id="PTHR43134">
    <property type="entry name" value="SIGNAL RECOGNITION PARTICLE RECEPTOR SUBUNIT ALPHA"/>
    <property type="match status" value="1"/>
</dbReference>
<name>A0A268S5F3_SHOCL</name>
<dbReference type="GO" id="GO:0005525">
    <property type="term" value="F:GTP binding"/>
    <property type="evidence" value="ECO:0007669"/>
    <property type="project" value="UniProtKB-KW"/>
</dbReference>
<dbReference type="PANTHER" id="PTHR43134:SF3">
    <property type="entry name" value="FLAGELLAR BIOSYNTHESIS PROTEIN FLHF"/>
    <property type="match status" value="1"/>
</dbReference>
<evidence type="ECO:0000313" key="19">
    <source>
        <dbReference type="Proteomes" id="UP000216133"/>
    </source>
</evidence>
<feature type="domain" description="AAA+ ATPase" evidence="15">
    <location>
        <begin position="133"/>
        <end position="274"/>
    </location>
</feature>
<evidence type="ECO:0000256" key="9">
    <source>
        <dbReference type="ARBA" id="ARBA00023134"/>
    </source>
</evidence>
<feature type="domain" description="RNA-binding protein KhpB N-terminal" evidence="17">
    <location>
        <begin position="5"/>
        <end position="55"/>
    </location>
</feature>
<dbReference type="GO" id="GO:0006614">
    <property type="term" value="P:SRP-dependent cotranslational protein targeting to membrane"/>
    <property type="evidence" value="ECO:0007669"/>
    <property type="project" value="InterPro"/>
</dbReference>
<evidence type="ECO:0000256" key="2">
    <source>
        <dbReference type="ARBA" id="ARBA00008531"/>
    </source>
</evidence>
<dbReference type="Proteomes" id="UP000216133">
    <property type="component" value="Unassembled WGS sequence"/>
</dbReference>
<comment type="similarity">
    <text evidence="2">Belongs to the GTP-binding SRP family.</text>
</comment>
<keyword evidence="9" id="KW-0342">GTP-binding</keyword>
<dbReference type="AlphaFoldDB" id="A0A268S5F3"/>
<dbReference type="SMART" id="SM00962">
    <property type="entry name" value="SRP54"/>
    <property type="match status" value="1"/>
</dbReference>